<dbReference type="Pfam" id="PF00503">
    <property type="entry name" value="G-alpha"/>
    <property type="match status" value="1"/>
</dbReference>
<dbReference type="AlphaFoldDB" id="A0A8T3DE09"/>
<dbReference type="GO" id="GO:0005737">
    <property type="term" value="C:cytoplasm"/>
    <property type="evidence" value="ECO:0007669"/>
    <property type="project" value="TreeGrafter"/>
</dbReference>
<feature type="binding site" evidence="6">
    <location>
        <begin position="141"/>
        <end position="147"/>
    </location>
    <ligand>
        <name>GTP</name>
        <dbReference type="ChEBI" id="CHEBI:37565"/>
    </ligand>
</feature>
<keyword evidence="9" id="KW-1185">Reference proteome</keyword>
<dbReference type="Proteomes" id="UP000829720">
    <property type="component" value="Unassembled WGS sequence"/>
</dbReference>
<dbReference type="Gene3D" id="3.40.50.300">
    <property type="entry name" value="P-loop containing nucleotide triphosphate hydrolases"/>
    <property type="match status" value="1"/>
</dbReference>
<dbReference type="GO" id="GO:0001750">
    <property type="term" value="C:photoreceptor outer segment"/>
    <property type="evidence" value="ECO:0007669"/>
    <property type="project" value="TreeGrafter"/>
</dbReference>
<reference evidence="8" key="1">
    <citation type="submission" date="2021-01" db="EMBL/GenBank/DDBJ databases">
        <authorList>
            <person name="Zahm M."/>
            <person name="Roques C."/>
            <person name="Cabau C."/>
            <person name="Klopp C."/>
            <person name="Donnadieu C."/>
            <person name="Jouanno E."/>
            <person name="Lampietro C."/>
            <person name="Louis A."/>
            <person name="Herpin A."/>
            <person name="Echchiki A."/>
            <person name="Berthelot C."/>
            <person name="Parey E."/>
            <person name="Roest-Crollius H."/>
            <person name="Braasch I."/>
            <person name="Postlethwait J."/>
            <person name="Bobe J."/>
            <person name="Montfort J."/>
            <person name="Bouchez O."/>
            <person name="Begum T."/>
            <person name="Mejri S."/>
            <person name="Adams A."/>
            <person name="Chen W.-J."/>
            <person name="Guiguen Y."/>
        </authorList>
    </citation>
    <scope>NUCLEOTIDE SEQUENCE</scope>
    <source>
        <tissue evidence="8">Blood</tissue>
    </source>
</reference>
<keyword evidence="1 7" id="KW-0479">Metal-binding</keyword>
<dbReference type="GO" id="GO:0001664">
    <property type="term" value="F:G protein-coupled receptor binding"/>
    <property type="evidence" value="ECO:0007669"/>
    <property type="project" value="TreeGrafter"/>
</dbReference>
<protein>
    <submittedName>
        <fullName evidence="8">Uncharacterized protein</fullName>
    </submittedName>
</protein>
<dbReference type="EMBL" id="JAERUA010000012">
    <property type="protein sequence ID" value="KAI1893178.1"/>
    <property type="molecule type" value="Genomic_DNA"/>
</dbReference>
<evidence type="ECO:0000256" key="2">
    <source>
        <dbReference type="ARBA" id="ARBA00022741"/>
    </source>
</evidence>
<dbReference type="SMART" id="SM00275">
    <property type="entry name" value="G_alpha"/>
    <property type="match status" value="1"/>
</dbReference>
<keyword evidence="5" id="KW-0449">Lipoprotein</keyword>
<dbReference type="GO" id="GO:0005525">
    <property type="term" value="F:GTP binding"/>
    <property type="evidence" value="ECO:0007669"/>
    <property type="project" value="UniProtKB-KW"/>
</dbReference>
<dbReference type="FunFam" id="1.10.400.10:FF:000001">
    <property type="entry name" value="Guanine nucleotide-binding protein G(I) subunit alpha"/>
    <property type="match status" value="1"/>
</dbReference>
<accession>A0A8T3DE09</accession>
<proteinExistence type="predicted"/>
<dbReference type="GO" id="GO:0046872">
    <property type="term" value="F:metal ion binding"/>
    <property type="evidence" value="ECO:0007669"/>
    <property type="project" value="UniProtKB-KW"/>
</dbReference>
<dbReference type="PANTHER" id="PTHR10218:SF68">
    <property type="entry name" value="GUANINE NUCLEOTIDE-BINDING PROTEIN G(T) SUBUNIT ALPHA-2"/>
    <property type="match status" value="1"/>
</dbReference>
<evidence type="ECO:0000256" key="5">
    <source>
        <dbReference type="ARBA" id="ARBA00023288"/>
    </source>
</evidence>
<keyword evidence="7" id="KW-0460">Magnesium</keyword>
<dbReference type="OrthoDB" id="5817230at2759"/>
<dbReference type="GO" id="GO:0001580">
    <property type="term" value="P:detection of chemical stimulus involved in sensory perception of bitter taste"/>
    <property type="evidence" value="ECO:0007669"/>
    <property type="project" value="TreeGrafter"/>
</dbReference>
<evidence type="ECO:0000313" key="9">
    <source>
        <dbReference type="Proteomes" id="UP000829720"/>
    </source>
</evidence>
<dbReference type="GO" id="GO:0001917">
    <property type="term" value="C:photoreceptor inner segment"/>
    <property type="evidence" value="ECO:0007669"/>
    <property type="project" value="TreeGrafter"/>
</dbReference>
<dbReference type="PANTHER" id="PTHR10218">
    <property type="entry name" value="GTP-BINDING PROTEIN ALPHA SUBUNIT"/>
    <property type="match status" value="1"/>
</dbReference>
<dbReference type="GO" id="GO:0031683">
    <property type="term" value="F:G-protein beta/gamma-subunit complex binding"/>
    <property type="evidence" value="ECO:0007669"/>
    <property type="project" value="InterPro"/>
</dbReference>
<dbReference type="Gene3D" id="1.10.400.10">
    <property type="entry name" value="GI Alpha 1, domain 2-like"/>
    <property type="match status" value="1"/>
</dbReference>
<keyword evidence="3 6" id="KW-0342">GTP-binding</keyword>
<evidence type="ECO:0000256" key="4">
    <source>
        <dbReference type="ARBA" id="ARBA00023224"/>
    </source>
</evidence>
<name>A0A8T3DE09_9TELE</name>
<organism evidence="8 9">
    <name type="scientific">Albula goreensis</name>
    <dbReference type="NCBI Taxonomy" id="1534307"/>
    <lineage>
        <taxon>Eukaryota</taxon>
        <taxon>Metazoa</taxon>
        <taxon>Chordata</taxon>
        <taxon>Craniata</taxon>
        <taxon>Vertebrata</taxon>
        <taxon>Euteleostomi</taxon>
        <taxon>Actinopterygii</taxon>
        <taxon>Neopterygii</taxon>
        <taxon>Teleostei</taxon>
        <taxon>Albuliformes</taxon>
        <taxon>Albulidae</taxon>
        <taxon>Albula</taxon>
    </lineage>
</organism>
<dbReference type="InterPro" id="IPR001019">
    <property type="entry name" value="Gprotein_alpha_su"/>
</dbReference>
<sequence>MVAMWSPEGDCGVQSNLWPRILHQGGYTKEEQIAFKSIIYGNILQSALAIIRGMELLGIEFGSPSASADSQKLQNLADSIEEGSMPPELADVIMRLWKDPGVQAGFDRAAEYQLNDSAAYYLNEMDRITKADYLPTEQDVLRSRVKTTGIIEEQFSCKELHFRREK</sequence>
<keyword evidence="2 6" id="KW-0547">Nucleotide-binding</keyword>
<dbReference type="GO" id="GO:0005834">
    <property type="term" value="C:heterotrimeric G-protein complex"/>
    <property type="evidence" value="ECO:0007669"/>
    <property type="project" value="TreeGrafter"/>
</dbReference>
<evidence type="ECO:0000256" key="3">
    <source>
        <dbReference type="ARBA" id="ARBA00023134"/>
    </source>
</evidence>
<comment type="caution">
    <text evidence="8">The sequence shown here is derived from an EMBL/GenBank/DDBJ whole genome shotgun (WGS) entry which is preliminary data.</text>
</comment>
<evidence type="ECO:0000256" key="7">
    <source>
        <dbReference type="PIRSR" id="PIRSR601019-2"/>
    </source>
</evidence>
<dbReference type="GO" id="GO:0007188">
    <property type="term" value="P:adenylate cyclase-modulating G protein-coupled receptor signaling pathway"/>
    <property type="evidence" value="ECO:0007669"/>
    <property type="project" value="TreeGrafter"/>
</dbReference>
<evidence type="ECO:0000313" key="8">
    <source>
        <dbReference type="EMBL" id="KAI1893178.1"/>
    </source>
</evidence>
<dbReference type="GO" id="GO:0003924">
    <property type="term" value="F:GTPase activity"/>
    <property type="evidence" value="ECO:0007669"/>
    <property type="project" value="InterPro"/>
</dbReference>
<dbReference type="SUPFAM" id="SSF47895">
    <property type="entry name" value="Transducin (alpha subunit), insertion domain"/>
    <property type="match status" value="1"/>
</dbReference>
<feature type="binding site" evidence="7">
    <location>
        <position position="147"/>
    </location>
    <ligand>
        <name>Mg(2+)</name>
        <dbReference type="ChEBI" id="CHEBI:18420"/>
    </ligand>
</feature>
<evidence type="ECO:0000256" key="6">
    <source>
        <dbReference type="PIRSR" id="PIRSR601019-1"/>
    </source>
</evidence>
<dbReference type="PROSITE" id="PS51882">
    <property type="entry name" value="G_ALPHA"/>
    <property type="match status" value="1"/>
</dbReference>
<dbReference type="InterPro" id="IPR027417">
    <property type="entry name" value="P-loop_NTPase"/>
</dbReference>
<gene>
    <name evidence="8" type="ORF">AGOR_G00141230</name>
</gene>
<keyword evidence="4" id="KW-0807">Transducer</keyword>
<evidence type="ECO:0000256" key="1">
    <source>
        <dbReference type="ARBA" id="ARBA00022723"/>
    </source>
</evidence>
<dbReference type="InterPro" id="IPR011025">
    <property type="entry name" value="GproteinA_insert"/>
</dbReference>
<feature type="binding site" evidence="6">
    <location>
        <begin position="116"/>
        <end position="117"/>
    </location>
    <ligand>
        <name>GTP</name>
        <dbReference type="ChEBI" id="CHEBI:37565"/>
    </ligand>
</feature>